<dbReference type="CDD" id="cd10283">
    <property type="entry name" value="MnuA_DNase1-like"/>
    <property type="match status" value="1"/>
</dbReference>
<dbReference type="AlphaFoldDB" id="A0A1J4N483"/>
<feature type="signal peptide" evidence="2">
    <location>
        <begin position="1"/>
        <end position="31"/>
    </location>
</feature>
<evidence type="ECO:0000313" key="5">
    <source>
        <dbReference type="Proteomes" id="UP000033772"/>
    </source>
</evidence>
<comment type="caution">
    <text evidence="4">The sequence shown here is derived from an EMBL/GenBank/DDBJ whole genome shotgun (WGS) entry which is preliminary data.</text>
</comment>
<dbReference type="Proteomes" id="UP000033772">
    <property type="component" value="Unassembled WGS sequence"/>
</dbReference>
<dbReference type="EMBL" id="JZDQ02000016">
    <property type="protein sequence ID" value="OIJ26339.1"/>
    <property type="molecule type" value="Genomic_DNA"/>
</dbReference>
<reference evidence="4" key="1">
    <citation type="submission" date="2016-10" db="EMBL/GenBank/DDBJ databases">
        <title>Draft Genome Sequence of Nocardioides luteus Strain BAFB, an Alkane-Degrading Bacterium Isolated from JP-7 Polluted Soil.</title>
        <authorList>
            <person name="Brown L."/>
            <person name="Ruiz O.N."/>
            <person name="Gunasekera T."/>
        </authorList>
    </citation>
    <scope>NUCLEOTIDE SEQUENCE [LARGE SCALE GENOMIC DNA]</scope>
    <source>
        <strain evidence="4">BAFB</strain>
    </source>
</reference>
<dbReference type="NCBIfam" id="NF033681">
    <property type="entry name" value="ExeM_NucH_DNase"/>
    <property type="match status" value="1"/>
</dbReference>
<dbReference type="PANTHER" id="PTHR42834">
    <property type="entry name" value="ENDONUCLEASE/EXONUCLEASE/PHOSPHATASE FAMILY PROTEIN (AFU_ORTHOLOGUE AFUA_3G09210)"/>
    <property type="match status" value="1"/>
</dbReference>
<proteinExistence type="predicted"/>
<dbReference type="Gene3D" id="3.60.10.10">
    <property type="entry name" value="Endonuclease/exonuclease/phosphatase"/>
    <property type="match status" value="1"/>
</dbReference>
<dbReference type="InterPro" id="IPR006311">
    <property type="entry name" value="TAT_signal"/>
</dbReference>
<evidence type="ECO:0000256" key="2">
    <source>
        <dbReference type="SAM" id="SignalP"/>
    </source>
</evidence>
<name>A0A1J4N483_9ACTN</name>
<feature type="domain" description="Endonuclease/exonuclease/phosphatase" evidence="3">
    <location>
        <begin position="369"/>
        <end position="645"/>
    </location>
</feature>
<dbReference type="STRING" id="1844.UG56_012665"/>
<evidence type="ECO:0000313" key="4">
    <source>
        <dbReference type="EMBL" id="OIJ26339.1"/>
    </source>
</evidence>
<protein>
    <recommendedName>
        <fullName evidence="3">Endonuclease/exonuclease/phosphatase domain-containing protein</fullName>
    </recommendedName>
</protein>
<dbReference type="RefSeq" id="WP_052693498.1">
    <property type="nucleotide sequence ID" value="NZ_JZDQ02000016.1"/>
</dbReference>
<evidence type="ECO:0000259" key="3">
    <source>
        <dbReference type="Pfam" id="PF03372"/>
    </source>
</evidence>
<keyword evidence="5" id="KW-1185">Reference proteome</keyword>
<dbReference type="CDD" id="cd04486">
    <property type="entry name" value="YhcR_OBF_like"/>
    <property type="match status" value="1"/>
</dbReference>
<evidence type="ECO:0000256" key="1">
    <source>
        <dbReference type="SAM" id="MobiDB-lite"/>
    </source>
</evidence>
<dbReference type="GO" id="GO:0003824">
    <property type="term" value="F:catalytic activity"/>
    <property type="evidence" value="ECO:0007669"/>
    <property type="project" value="InterPro"/>
</dbReference>
<dbReference type="Pfam" id="PF03372">
    <property type="entry name" value="Exo_endo_phos"/>
    <property type="match status" value="1"/>
</dbReference>
<accession>A0A1J4N483</accession>
<dbReference type="OrthoDB" id="1016457at2"/>
<feature type="chain" id="PRO_5009630516" description="Endonuclease/exonuclease/phosphatase domain-containing protein" evidence="2">
    <location>
        <begin position="32"/>
        <end position="657"/>
    </location>
</feature>
<dbReference type="InterPro" id="IPR036691">
    <property type="entry name" value="Endo/exonu/phosph_ase_sf"/>
</dbReference>
<keyword evidence="2" id="KW-0732">Signal</keyword>
<dbReference type="SUPFAM" id="SSF56219">
    <property type="entry name" value="DNase I-like"/>
    <property type="match status" value="1"/>
</dbReference>
<organism evidence="4 5">
    <name type="scientific">Nocardioides luteus</name>
    <dbReference type="NCBI Taxonomy" id="1844"/>
    <lineage>
        <taxon>Bacteria</taxon>
        <taxon>Bacillati</taxon>
        <taxon>Actinomycetota</taxon>
        <taxon>Actinomycetes</taxon>
        <taxon>Propionibacteriales</taxon>
        <taxon>Nocardioidaceae</taxon>
        <taxon>Nocardioides</taxon>
    </lineage>
</organism>
<feature type="region of interest" description="Disordered" evidence="1">
    <location>
        <begin position="503"/>
        <end position="523"/>
    </location>
</feature>
<dbReference type="PANTHER" id="PTHR42834:SF1">
    <property type="entry name" value="ENDONUCLEASE_EXONUCLEASE_PHOSPHATASE FAMILY PROTEIN (AFU_ORTHOLOGUE AFUA_3G09210)"/>
    <property type="match status" value="1"/>
</dbReference>
<dbReference type="InterPro" id="IPR047971">
    <property type="entry name" value="ExeM-like"/>
</dbReference>
<dbReference type="InterPro" id="IPR005135">
    <property type="entry name" value="Endo/exonuclease/phosphatase"/>
</dbReference>
<gene>
    <name evidence="4" type="ORF">UG56_012665</name>
</gene>
<dbReference type="PROSITE" id="PS51318">
    <property type="entry name" value="TAT"/>
    <property type="match status" value="1"/>
</dbReference>
<sequence length="657" mass="67988">MFSARQVLGSMVGLTAAVAGIGAVAIPTARAATAAEAVAIADIQGTGTTSPLVGQTVTTSGIVTAAYPSGGFFGFYLQTPGTGGSLDLGSHDASDAVFVYQPRSAGAVTVKPGDAVTVTGAVTEYVGLTEVSVPAATDIVTDGTGTIEPVVSQWPATDAQRESLEGMLFAPQGDVTVSNTYGVENFGELGLAHGDHPLLQPTEVARPGSAEAEAVRADNAARGIVLDDGSSTTLRPPTSRTIPYVSNTAPVVVGAPVDFRGPVIFSEGGSPSAPTYRLQPTQVATADPASWPADFGNVRSDAPDERKIGRRADLKIASFNVLNYFTTLGDADDDNVGDGGCTAYKDRSGDGNSVSGGCDQRGAWDPADFGRQQAKIVSAINALDADVVGLMEIENSARLGETPDEATNSLVAALNAAAGRKLWTANPSSAELPDASGADVITNAIIYKRAAVRRIGEARALGDQSGDDQAFGNAREPIGQVFKPADGGAPFLFVVNHFKSKGSAGPWPGDGDTGDGQGASNESRVRQATALVSWVSSIRAETGVTDVALAGDFNSYTQEDPMQVLYEAGFADSETLSGNEEYSYSFSGLSGSLDHVLLNRHAQRRFTGSDIWGINSGESVLLEYSRYNYTGADLHTDSPYRSSDHDPVVVGLTRTAG</sequence>